<dbReference type="AlphaFoldDB" id="A0A6I9PPB9"/>
<dbReference type="GO" id="GO:0030286">
    <property type="term" value="C:dynein complex"/>
    <property type="evidence" value="ECO:0007669"/>
    <property type="project" value="InterPro"/>
</dbReference>
<dbReference type="InterPro" id="IPR026983">
    <property type="entry name" value="DHC"/>
</dbReference>
<accession>A0A6I9PPB9</accession>
<dbReference type="GO" id="GO:0007018">
    <property type="term" value="P:microtubule-based movement"/>
    <property type="evidence" value="ECO:0007669"/>
    <property type="project" value="InterPro"/>
</dbReference>
<feature type="domain" description="Dynein heavy chain AAA module D4" evidence="2">
    <location>
        <begin position="2"/>
        <end position="99"/>
    </location>
</feature>
<evidence type="ECO:0000313" key="4">
    <source>
        <dbReference type="RefSeq" id="XP_010789525.1"/>
    </source>
</evidence>
<dbReference type="GO" id="GO:0051959">
    <property type="term" value="F:dynein light intermediate chain binding"/>
    <property type="evidence" value="ECO:0007669"/>
    <property type="project" value="InterPro"/>
</dbReference>
<evidence type="ECO:0000256" key="1">
    <source>
        <dbReference type="ARBA" id="ARBA00008887"/>
    </source>
</evidence>
<dbReference type="Gene3D" id="1.20.920.20">
    <property type="match status" value="1"/>
</dbReference>
<name>A0A6I9PPB9_9TELE</name>
<reference evidence="4" key="1">
    <citation type="submission" date="2025-08" db="UniProtKB">
        <authorList>
            <consortium name="RefSeq"/>
        </authorList>
    </citation>
    <scope>IDENTIFICATION</scope>
    <source>
        <tissue evidence="4">Muscle</tissue>
    </source>
</reference>
<dbReference type="GO" id="GO:0045505">
    <property type="term" value="F:dynein intermediate chain binding"/>
    <property type="evidence" value="ECO:0007669"/>
    <property type="project" value="InterPro"/>
</dbReference>
<evidence type="ECO:0000313" key="3">
    <source>
        <dbReference type="Proteomes" id="UP000504611"/>
    </source>
</evidence>
<feature type="non-terminal residue" evidence="4">
    <location>
        <position position="157"/>
    </location>
</feature>
<protein>
    <submittedName>
        <fullName evidence="4">Dynein heavy chain 1, axonemal-like</fullName>
    </submittedName>
</protein>
<dbReference type="PANTHER" id="PTHR22878:SF73">
    <property type="entry name" value="DYNEIN AXONEMAL HEAVY CHAIN 1"/>
    <property type="match status" value="1"/>
</dbReference>
<dbReference type="InterPro" id="IPR024317">
    <property type="entry name" value="Dynein_heavy_chain_D4_dom"/>
</dbReference>
<dbReference type="RefSeq" id="XP_010789525.1">
    <property type="nucleotide sequence ID" value="XM_010791223.1"/>
</dbReference>
<dbReference type="KEGG" id="ncc:104962731"/>
<gene>
    <name evidence="4" type="primary">LOC104962731</name>
</gene>
<dbReference type="Proteomes" id="UP000504611">
    <property type="component" value="Unplaced"/>
</dbReference>
<organism evidence="3 4">
    <name type="scientific">Notothenia coriiceps</name>
    <name type="common">black rockcod</name>
    <dbReference type="NCBI Taxonomy" id="8208"/>
    <lineage>
        <taxon>Eukaryota</taxon>
        <taxon>Metazoa</taxon>
        <taxon>Chordata</taxon>
        <taxon>Craniata</taxon>
        <taxon>Vertebrata</taxon>
        <taxon>Euteleostomi</taxon>
        <taxon>Actinopterygii</taxon>
        <taxon>Neopterygii</taxon>
        <taxon>Teleostei</taxon>
        <taxon>Neoteleostei</taxon>
        <taxon>Acanthomorphata</taxon>
        <taxon>Eupercaria</taxon>
        <taxon>Perciformes</taxon>
        <taxon>Notothenioidei</taxon>
        <taxon>Nototheniidae</taxon>
        <taxon>Notothenia</taxon>
    </lineage>
</organism>
<sequence>MGEVFRARLRQFPSLVTCCTIDWFSAWPEEALQAVATSFLNELPELDVSPTAMRGLTLMCVEIHQMVARKCDQYLAELSRHNYVTPKSYLELLKIFSDLTVRKKQELCSARQRMKTGLDKLLSTADDVSKMQEELGTMRPLLEEATRDTEVTMETIK</sequence>
<comment type="similarity">
    <text evidence="1">Belongs to the dynein heavy chain family.</text>
</comment>
<dbReference type="PANTHER" id="PTHR22878">
    <property type="entry name" value="DYNEIN HEAVY CHAIN 6, AXONEMAL-LIKE-RELATED"/>
    <property type="match status" value="1"/>
</dbReference>
<dbReference type="Pfam" id="PF12780">
    <property type="entry name" value="AAA_8"/>
    <property type="match status" value="1"/>
</dbReference>
<dbReference type="Gene3D" id="3.40.50.300">
    <property type="entry name" value="P-loop containing nucleotide triphosphate hydrolases"/>
    <property type="match status" value="1"/>
</dbReference>
<keyword evidence="3" id="KW-1185">Reference proteome</keyword>
<evidence type="ECO:0000259" key="2">
    <source>
        <dbReference type="Pfam" id="PF12780"/>
    </source>
</evidence>
<dbReference type="OrthoDB" id="5593012at2759"/>
<dbReference type="InterPro" id="IPR027417">
    <property type="entry name" value="P-loop_NTPase"/>
</dbReference>
<proteinExistence type="inferred from homology"/>
<dbReference type="GeneID" id="104962731"/>